<evidence type="ECO:0000313" key="2">
    <source>
        <dbReference type="EMBL" id="PIR71718.1"/>
    </source>
</evidence>
<keyword evidence="1" id="KW-0812">Transmembrane</keyword>
<feature type="transmembrane region" description="Helical" evidence="1">
    <location>
        <begin position="137"/>
        <end position="157"/>
    </location>
</feature>
<gene>
    <name evidence="2" type="ORF">COU43_00980</name>
</gene>
<feature type="transmembrane region" description="Helical" evidence="1">
    <location>
        <begin position="12"/>
        <end position="34"/>
    </location>
</feature>
<protein>
    <recommendedName>
        <fullName evidence="4">Hydrolase</fullName>
    </recommendedName>
</protein>
<dbReference type="Pfam" id="PF04307">
    <property type="entry name" value="YdjM"/>
    <property type="match status" value="1"/>
</dbReference>
<accession>A0A2H0TJI7</accession>
<name>A0A2H0TJI7_9BACT</name>
<feature type="transmembrane region" description="Helical" evidence="1">
    <location>
        <begin position="54"/>
        <end position="76"/>
    </location>
</feature>
<evidence type="ECO:0008006" key="4">
    <source>
        <dbReference type="Google" id="ProtNLM"/>
    </source>
</evidence>
<keyword evidence="1" id="KW-0472">Membrane</keyword>
<keyword evidence="1" id="KW-1133">Transmembrane helix</keyword>
<comment type="caution">
    <text evidence="2">The sequence shown here is derived from an EMBL/GenBank/DDBJ whole genome shotgun (WGS) entry which is preliminary data.</text>
</comment>
<sequence>MPLTPLHLGPGLLLGAFTLRFFNLWALLLGSVVMDVEPLVLLIINPCYSCPHHWFFHSILGAILGSLIIATILWGFREKLDKISVKYKISQPFSFKVLFSSSLIAWLIHIFFDSLTHFDVFPFWPSRFKPFYIGPEIYWPLNLIFLIFGIFGLFIVYKKLKRS</sequence>
<organism evidence="2 3">
    <name type="scientific">Candidatus Nealsonbacteria bacterium CG10_big_fil_rev_8_21_14_0_10_37_25</name>
    <dbReference type="NCBI Taxonomy" id="1974711"/>
    <lineage>
        <taxon>Bacteria</taxon>
        <taxon>Candidatus Nealsoniibacteriota</taxon>
    </lineage>
</organism>
<dbReference type="InterPro" id="IPR007404">
    <property type="entry name" value="YdjM-like"/>
</dbReference>
<reference evidence="3" key="1">
    <citation type="submission" date="2017-09" db="EMBL/GenBank/DDBJ databases">
        <title>Depth-based differentiation of microbial function through sediment-hosted aquifers and enrichment of novel symbionts in the deep terrestrial subsurface.</title>
        <authorList>
            <person name="Probst A.J."/>
            <person name="Ladd B."/>
            <person name="Jarett J.K."/>
            <person name="Geller-Mcgrath D.E."/>
            <person name="Sieber C.M.K."/>
            <person name="Emerson J.B."/>
            <person name="Anantharaman K."/>
            <person name="Thomas B.C."/>
            <person name="Malmstrom R."/>
            <person name="Stieglmeier M."/>
            <person name="Klingl A."/>
            <person name="Woyke T."/>
            <person name="Ryan C.M."/>
            <person name="Banfield J.F."/>
        </authorList>
    </citation>
    <scope>NUCLEOTIDE SEQUENCE [LARGE SCALE GENOMIC DNA]</scope>
</reference>
<dbReference type="EMBL" id="PFCK01000027">
    <property type="protein sequence ID" value="PIR71718.1"/>
    <property type="molecule type" value="Genomic_DNA"/>
</dbReference>
<feature type="transmembrane region" description="Helical" evidence="1">
    <location>
        <begin position="97"/>
        <end position="117"/>
    </location>
</feature>
<dbReference type="Proteomes" id="UP000228909">
    <property type="component" value="Unassembled WGS sequence"/>
</dbReference>
<dbReference type="AlphaFoldDB" id="A0A2H0TJI7"/>
<proteinExistence type="predicted"/>
<evidence type="ECO:0000256" key="1">
    <source>
        <dbReference type="SAM" id="Phobius"/>
    </source>
</evidence>
<evidence type="ECO:0000313" key="3">
    <source>
        <dbReference type="Proteomes" id="UP000228909"/>
    </source>
</evidence>